<keyword evidence="12" id="KW-1015">Disulfide bond</keyword>
<evidence type="ECO:0000256" key="1">
    <source>
        <dbReference type="ARBA" id="ARBA00004251"/>
    </source>
</evidence>
<gene>
    <name evidence="17" type="ORF">ACJRO7_032643</name>
</gene>
<comment type="similarity">
    <text evidence="14">Belongs to the cysteine-rich repeat secretory protein family. Plasmodesmata-located proteins (PDLD) subfamily.</text>
</comment>
<evidence type="ECO:0000256" key="5">
    <source>
        <dbReference type="ARBA" id="ARBA00022729"/>
    </source>
</evidence>
<keyword evidence="3" id="KW-0295">Fungicide</keyword>
<evidence type="ECO:0000256" key="8">
    <source>
        <dbReference type="ARBA" id="ARBA00022821"/>
    </source>
</evidence>
<keyword evidence="4" id="KW-0945">Host-virus interaction</keyword>
<dbReference type="Pfam" id="PF01657">
    <property type="entry name" value="Stress-antifung"/>
    <property type="match status" value="1"/>
</dbReference>
<dbReference type="AlphaFoldDB" id="A0ABD3JUC6"/>
<evidence type="ECO:0000256" key="11">
    <source>
        <dbReference type="ARBA" id="ARBA00023035"/>
    </source>
</evidence>
<reference evidence="17 18" key="1">
    <citation type="submission" date="2024-11" db="EMBL/GenBank/DDBJ databases">
        <title>Chromosome-level genome assembly of Eucalyptus globulus Labill. provides insights into its genome evolution.</title>
        <authorList>
            <person name="Li X."/>
        </authorList>
    </citation>
    <scope>NUCLEOTIDE SEQUENCE [LARGE SCALE GENOMIC DNA]</scope>
    <source>
        <strain evidence="17">CL2024</strain>
        <tissue evidence="17">Fresh tender leaves</tissue>
    </source>
</reference>
<dbReference type="GO" id="GO:0005886">
    <property type="term" value="C:plasma membrane"/>
    <property type="evidence" value="ECO:0007669"/>
    <property type="project" value="UniProtKB-SubCell"/>
</dbReference>
<keyword evidence="2" id="KW-0929">Antimicrobial</keyword>
<dbReference type="InterPro" id="IPR038408">
    <property type="entry name" value="GNK2_sf"/>
</dbReference>
<dbReference type="InterPro" id="IPR051378">
    <property type="entry name" value="Cell2Cell_Antifungal"/>
</dbReference>
<evidence type="ECO:0000256" key="12">
    <source>
        <dbReference type="ARBA" id="ARBA00023157"/>
    </source>
</evidence>
<dbReference type="GO" id="GO:0031640">
    <property type="term" value="P:killing of cells of another organism"/>
    <property type="evidence" value="ECO:0007669"/>
    <property type="project" value="UniProtKB-KW"/>
</dbReference>
<evidence type="ECO:0000313" key="18">
    <source>
        <dbReference type="Proteomes" id="UP001634007"/>
    </source>
</evidence>
<dbReference type="PANTHER" id="PTHR32080:SF54">
    <property type="entry name" value="GNK2-HOMOLOGOUS DOMAIN-CONTAINING PROTEIN"/>
    <property type="match status" value="1"/>
</dbReference>
<sequence>MNASSQHIAKLLLSFLLLCSCIVVKCRFNNGSVYKTCNHSTYSSISDPYYDDLWNVLDDLMLHTSKDYNYYAKYHSCYGHAACFGALAKSNCDDCVDYAKDFLHDECDLSHGAQVQLQDCRMRYEDYPFIE</sequence>
<evidence type="ECO:0000256" key="4">
    <source>
        <dbReference type="ARBA" id="ARBA00022581"/>
    </source>
</evidence>
<evidence type="ECO:0000256" key="6">
    <source>
        <dbReference type="ARBA" id="ARBA00022734"/>
    </source>
</evidence>
<dbReference type="InterPro" id="IPR002902">
    <property type="entry name" value="GNK2"/>
</dbReference>
<dbReference type="GO" id="GO:0009506">
    <property type="term" value="C:plasmodesma"/>
    <property type="evidence" value="ECO:0007669"/>
    <property type="project" value="UniProtKB-SubCell"/>
</dbReference>
<evidence type="ECO:0000256" key="9">
    <source>
        <dbReference type="ARBA" id="ARBA00022949"/>
    </source>
</evidence>
<name>A0ABD3JUC6_EUCGL</name>
<evidence type="ECO:0000259" key="16">
    <source>
        <dbReference type="PROSITE" id="PS51473"/>
    </source>
</evidence>
<dbReference type="Proteomes" id="UP001634007">
    <property type="component" value="Unassembled WGS sequence"/>
</dbReference>
<dbReference type="PROSITE" id="PS51473">
    <property type="entry name" value="GNK2"/>
    <property type="match status" value="1"/>
</dbReference>
<evidence type="ECO:0000256" key="14">
    <source>
        <dbReference type="ARBA" id="ARBA00038393"/>
    </source>
</evidence>
<comment type="caution">
    <text evidence="17">The sequence shown here is derived from an EMBL/GenBank/DDBJ whole genome shotgun (WGS) entry which is preliminary data.</text>
</comment>
<comment type="subcellular location">
    <subcellularLocation>
        <location evidence="13">Cell junction</location>
        <location evidence="13">Plasmodesma</location>
    </subcellularLocation>
    <subcellularLocation>
        <location evidence="1">Cell membrane</location>
        <topology evidence="1">Single-pass type I membrane protein</topology>
    </subcellularLocation>
</comment>
<proteinExistence type="inferred from homology"/>
<dbReference type="CDD" id="cd23509">
    <property type="entry name" value="Gnk2-like"/>
    <property type="match status" value="1"/>
</dbReference>
<evidence type="ECO:0000256" key="13">
    <source>
        <dbReference type="ARBA" id="ARBA00024184"/>
    </source>
</evidence>
<feature type="domain" description="Gnk2-homologous" evidence="16">
    <location>
        <begin position="30"/>
        <end position="129"/>
    </location>
</feature>
<dbReference type="Gene3D" id="3.30.430.20">
    <property type="entry name" value="Gnk2 domain, C-X8-C-X2-C motif"/>
    <property type="match status" value="1"/>
</dbReference>
<dbReference type="GO" id="GO:0050832">
    <property type="term" value="P:defense response to fungus"/>
    <property type="evidence" value="ECO:0007669"/>
    <property type="project" value="UniProtKB-KW"/>
</dbReference>
<keyword evidence="6" id="KW-0430">Lectin</keyword>
<organism evidence="17 18">
    <name type="scientific">Eucalyptus globulus</name>
    <name type="common">Tasmanian blue gum</name>
    <dbReference type="NCBI Taxonomy" id="34317"/>
    <lineage>
        <taxon>Eukaryota</taxon>
        <taxon>Viridiplantae</taxon>
        <taxon>Streptophyta</taxon>
        <taxon>Embryophyta</taxon>
        <taxon>Tracheophyta</taxon>
        <taxon>Spermatophyta</taxon>
        <taxon>Magnoliopsida</taxon>
        <taxon>eudicotyledons</taxon>
        <taxon>Gunneridae</taxon>
        <taxon>Pentapetalae</taxon>
        <taxon>rosids</taxon>
        <taxon>malvids</taxon>
        <taxon>Myrtales</taxon>
        <taxon>Myrtaceae</taxon>
        <taxon>Myrtoideae</taxon>
        <taxon>Eucalypteae</taxon>
        <taxon>Eucalyptus</taxon>
    </lineage>
</organism>
<keyword evidence="11" id="KW-0465">Mannose-binding</keyword>
<keyword evidence="18" id="KW-1185">Reference proteome</keyword>
<feature type="chain" id="PRO_5044837337" description="Gnk2-homologous domain-containing protein" evidence="15">
    <location>
        <begin position="27"/>
        <end position="131"/>
    </location>
</feature>
<evidence type="ECO:0000313" key="17">
    <source>
        <dbReference type="EMBL" id="KAL3727931.1"/>
    </source>
</evidence>
<dbReference type="PANTHER" id="PTHR32080">
    <property type="entry name" value="ANTIFUNGAL PROTEIN GINKBILOBIN-2-LIKE"/>
    <property type="match status" value="1"/>
</dbReference>
<evidence type="ECO:0000256" key="3">
    <source>
        <dbReference type="ARBA" id="ARBA00022577"/>
    </source>
</evidence>
<keyword evidence="8" id="KW-0611">Plant defense</keyword>
<evidence type="ECO:0000256" key="10">
    <source>
        <dbReference type="ARBA" id="ARBA00023022"/>
    </source>
</evidence>
<evidence type="ECO:0000256" key="15">
    <source>
        <dbReference type="SAM" id="SignalP"/>
    </source>
</evidence>
<evidence type="ECO:0000256" key="7">
    <source>
        <dbReference type="ARBA" id="ARBA00022737"/>
    </source>
</evidence>
<evidence type="ECO:0000256" key="2">
    <source>
        <dbReference type="ARBA" id="ARBA00022529"/>
    </source>
</evidence>
<accession>A0ABD3JUC6</accession>
<dbReference type="EMBL" id="JBJKBG010000008">
    <property type="protein sequence ID" value="KAL3727931.1"/>
    <property type="molecule type" value="Genomic_DNA"/>
</dbReference>
<keyword evidence="7" id="KW-0677">Repeat</keyword>
<dbReference type="GO" id="GO:0042742">
    <property type="term" value="P:defense response to bacterium"/>
    <property type="evidence" value="ECO:0007669"/>
    <property type="project" value="UniProtKB-KW"/>
</dbReference>
<feature type="signal peptide" evidence="15">
    <location>
        <begin position="1"/>
        <end position="26"/>
    </location>
</feature>
<keyword evidence="10" id="KW-0044">Antibiotic</keyword>
<protein>
    <recommendedName>
        <fullName evidence="16">Gnk2-homologous domain-containing protein</fullName>
    </recommendedName>
</protein>
<keyword evidence="9" id="KW-0965">Cell junction</keyword>
<keyword evidence="5 15" id="KW-0732">Signal</keyword>
<dbReference type="GO" id="GO:0005537">
    <property type="term" value="F:D-mannose binding"/>
    <property type="evidence" value="ECO:0007669"/>
    <property type="project" value="UniProtKB-KW"/>
</dbReference>